<reference evidence="1 2" key="1">
    <citation type="submission" date="2021-06" db="EMBL/GenBank/DDBJ databases">
        <title>Caerostris extrusa draft genome.</title>
        <authorList>
            <person name="Kono N."/>
            <person name="Arakawa K."/>
        </authorList>
    </citation>
    <scope>NUCLEOTIDE SEQUENCE [LARGE SCALE GENOMIC DNA]</scope>
</reference>
<evidence type="ECO:0000313" key="2">
    <source>
        <dbReference type="Proteomes" id="UP001054945"/>
    </source>
</evidence>
<comment type="caution">
    <text evidence="1">The sequence shown here is derived from an EMBL/GenBank/DDBJ whole genome shotgun (WGS) entry which is preliminary data.</text>
</comment>
<dbReference type="Proteomes" id="UP001054945">
    <property type="component" value="Unassembled WGS sequence"/>
</dbReference>
<keyword evidence="2" id="KW-1185">Reference proteome</keyword>
<gene>
    <name evidence="1" type="ORF">CEXT_754981</name>
</gene>
<protein>
    <submittedName>
        <fullName evidence="1">Uncharacterized protein</fullName>
    </submittedName>
</protein>
<evidence type="ECO:0000313" key="1">
    <source>
        <dbReference type="EMBL" id="GIY46754.1"/>
    </source>
</evidence>
<dbReference type="AlphaFoldDB" id="A0AAV4TLZ4"/>
<name>A0AAV4TLZ4_CAEEX</name>
<sequence length="135" mass="14962">MVSITLRRQETLGPDRVKHFRSVIDSSCSFSFNYKAARNSLRTTPSARETLITSHALTSFNQSFCLNGFGLSRELTRTPGCRDGGYHSPDDKKPSGQDRVFGIISLVPAATSISTIWCNDFNLMISCVTPNIKKI</sequence>
<accession>A0AAV4TLZ4</accession>
<proteinExistence type="predicted"/>
<dbReference type="EMBL" id="BPLR01011475">
    <property type="protein sequence ID" value="GIY46754.1"/>
    <property type="molecule type" value="Genomic_DNA"/>
</dbReference>
<organism evidence="1 2">
    <name type="scientific">Caerostris extrusa</name>
    <name type="common">Bark spider</name>
    <name type="synonym">Caerostris bankana</name>
    <dbReference type="NCBI Taxonomy" id="172846"/>
    <lineage>
        <taxon>Eukaryota</taxon>
        <taxon>Metazoa</taxon>
        <taxon>Ecdysozoa</taxon>
        <taxon>Arthropoda</taxon>
        <taxon>Chelicerata</taxon>
        <taxon>Arachnida</taxon>
        <taxon>Araneae</taxon>
        <taxon>Araneomorphae</taxon>
        <taxon>Entelegynae</taxon>
        <taxon>Araneoidea</taxon>
        <taxon>Araneidae</taxon>
        <taxon>Caerostris</taxon>
    </lineage>
</organism>